<feature type="domain" description="Pseudouridine synthase I TruA alpha/beta" evidence="8">
    <location>
        <begin position="21"/>
        <end position="109"/>
    </location>
</feature>
<evidence type="ECO:0000256" key="2">
    <source>
        <dbReference type="ARBA" id="ARBA00022694"/>
    </source>
</evidence>
<organism evidence="9 10">
    <name type="scientific">Schwartzia succinivorans DSM 10502</name>
    <dbReference type="NCBI Taxonomy" id="1123243"/>
    <lineage>
        <taxon>Bacteria</taxon>
        <taxon>Bacillati</taxon>
        <taxon>Bacillota</taxon>
        <taxon>Negativicutes</taxon>
        <taxon>Selenomonadales</taxon>
        <taxon>Selenomonadaceae</taxon>
        <taxon>Schwartzia</taxon>
    </lineage>
</organism>
<dbReference type="HAMAP" id="MF_00171">
    <property type="entry name" value="TruA"/>
    <property type="match status" value="1"/>
</dbReference>
<evidence type="ECO:0000256" key="6">
    <source>
        <dbReference type="PIRSR" id="PIRSR001430-2"/>
    </source>
</evidence>
<dbReference type="PIRSF" id="PIRSF001430">
    <property type="entry name" value="tRNA_psdUrid_synth"/>
    <property type="match status" value="1"/>
</dbReference>
<dbReference type="STRING" id="1123243.SAMN02745190_01296"/>
<evidence type="ECO:0000313" key="9">
    <source>
        <dbReference type="EMBL" id="SHE82843.1"/>
    </source>
</evidence>
<dbReference type="Pfam" id="PF01416">
    <property type="entry name" value="PseudoU_synth_1"/>
    <property type="match status" value="2"/>
</dbReference>
<dbReference type="PANTHER" id="PTHR11142">
    <property type="entry name" value="PSEUDOURIDYLATE SYNTHASE"/>
    <property type="match status" value="1"/>
</dbReference>
<dbReference type="EMBL" id="FQUG01000004">
    <property type="protein sequence ID" value="SHE82843.1"/>
    <property type="molecule type" value="Genomic_DNA"/>
</dbReference>
<keyword evidence="10" id="KW-1185">Reference proteome</keyword>
<comment type="catalytic activity">
    <reaction evidence="4 7">
        <text>uridine(38/39/40) in tRNA = pseudouridine(38/39/40) in tRNA</text>
        <dbReference type="Rhea" id="RHEA:22376"/>
        <dbReference type="Rhea" id="RHEA-COMP:10085"/>
        <dbReference type="Rhea" id="RHEA-COMP:10087"/>
        <dbReference type="ChEBI" id="CHEBI:65314"/>
        <dbReference type="ChEBI" id="CHEBI:65315"/>
        <dbReference type="EC" id="5.4.99.12"/>
    </reaction>
</comment>
<reference evidence="9 10" key="1">
    <citation type="submission" date="2016-11" db="EMBL/GenBank/DDBJ databases">
        <authorList>
            <person name="Jaros S."/>
            <person name="Januszkiewicz K."/>
            <person name="Wedrychowicz H."/>
        </authorList>
    </citation>
    <scope>NUCLEOTIDE SEQUENCE [LARGE SCALE GENOMIC DNA]</scope>
    <source>
        <strain evidence="9 10">DSM 10502</strain>
    </source>
</reference>
<evidence type="ECO:0000313" key="10">
    <source>
        <dbReference type="Proteomes" id="UP000184404"/>
    </source>
</evidence>
<dbReference type="GO" id="GO:0160147">
    <property type="term" value="F:tRNA pseudouridine(38-40) synthase activity"/>
    <property type="evidence" value="ECO:0007669"/>
    <property type="project" value="UniProtKB-EC"/>
</dbReference>
<accession>A0A1M4WP67</accession>
<dbReference type="InterPro" id="IPR020103">
    <property type="entry name" value="PsdUridine_synth_cat_dom_sf"/>
</dbReference>
<evidence type="ECO:0000256" key="5">
    <source>
        <dbReference type="PIRSR" id="PIRSR001430-1"/>
    </source>
</evidence>
<dbReference type="FunFam" id="3.30.70.580:FF:000001">
    <property type="entry name" value="tRNA pseudouridine synthase A"/>
    <property type="match status" value="1"/>
</dbReference>
<evidence type="ECO:0000256" key="7">
    <source>
        <dbReference type="RuleBase" id="RU003792"/>
    </source>
</evidence>
<evidence type="ECO:0000259" key="8">
    <source>
        <dbReference type="Pfam" id="PF01416"/>
    </source>
</evidence>
<keyword evidence="3 4" id="KW-0413">Isomerase</keyword>
<dbReference type="GO" id="GO:0003723">
    <property type="term" value="F:RNA binding"/>
    <property type="evidence" value="ECO:0007669"/>
    <property type="project" value="InterPro"/>
</dbReference>
<dbReference type="Gene3D" id="3.30.70.580">
    <property type="entry name" value="Pseudouridine synthase I, catalytic domain, N-terminal subdomain"/>
    <property type="match status" value="1"/>
</dbReference>
<protein>
    <recommendedName>
        <fullName evidence="4">tRNA pseudouridine synthase A</fullName>
        <ecNumber evidence="4">5.4.99.12</ecNumber>
    </recommendedName>
    <alternativeName>
        <fullName evidence="4">tRNA pseudouridine(38-40) synthase</fullName>
    </alternativeName>
    <alternativeName>
        <fullName evidence="4">tRNA pseudouridylate synthase I</fullName>
    </alternativeName>
    <alternativeName>
        <fullName evidence="4">tRNA-uridine isomerase I</fullName>
    </alternativeName>
</protein>
<dbReference type="Proteomes" id="UP000184404">
    <property type="component" value="Unassembled WGS sequence"/>
</dbReference>
<evidence type="ECO:0000256" key="1">
    <source>
        <dbReference type="ARBA" id="ARBA00009375"/>
    </source>
</evidence>
<feature type="domain" description="Pseudouridine synthase I TruA alpha/beta" evidence="8">
    <location>
        <begin position="156"/>
        <end position="257"/>
    </location>
</feature>
<feature type="active site" description="Nucleophile" evidence="4 5">
    <location>
        <position position="65"/>
    </location>
</feature>
<comment type="function">
    <text evidence="4">Formation of pseudouridine at positions 38, 39 and 40 in the anticodon stem and loop of transfer RNAs.</text>
</comment>
<name>A0A1M4WP67_9FIRM</name>
<dbReference type="CDD" id="cd02570">
    <property type="entry name" value="PseudoU_synth_EcTruA"/>
    <property type="match status" value="1"/>
</dbReference>
<keyword evidence="2 4" id="KW-0819">tRNA processing</keyword>
<dbReference type="InterPro" id="IPR020095">
    <property type="entry name" value="PsdUridine_synth_TruA_C"/>
</dbReference>
<evidence type="ECO:0000256" key="3">
    <source>
        <dbReference type="ARBA" id="ARBA00023235"/>
    </source>
</evidence>
<proteinExistence type="inferred from homology"/>
<dbReference type="RefSeq" id="WP_072935351.1">
    <property type="nucleotide sequence ID" value="NZ_FQUG01000004.1"/>
</dbReference>
<gene>
    <name evidence="4" type="primary">truA</name>
    <name evidence="9" type="ORF">SAMN02745190_01296</name>
</gene>
<dbReference type="InterPro" id="IPR020094">
    <property type="entry name" value="TruA/RsuA/RluB/E/F_N"/>
</dbReference>
<sequence length="257" mass="28759">MKAEHKELMKARRRNIRLTLAYDGTAYHGFQRQTPPVVVVQNILEEKLELVFGDTIELSASGRTDAGVHAHGQVVNFFTDGTIPIDRVCRALNSILPDDIVVTEAAEADRDFSALHSAKRKTYIYRIITGEVPCPFERNTAWYIRRRLDIDAMRRALSLLIGTHDYSAFRAAGGAPMSPVRTMDRADIEKEGRIITMTFRSDGFLYHMVRNIVGTVVDVGLGVKTPERFGEIIASLDRQQASATAPACGLYLENVEY</sequence>
<dbReference type="Gene3D" id="3.30.70.660">
    <property type="entry name" value="Pseudouridine synthase I, catalytic domain, C-terminal subdomain"/>
    <property type="match status" value="1"/>
</dbReference>
<evidence type="ECO:0000256" key="4">
    <source>
        <dbReference type="HAMAP-Rule" id="MF_00171"/>
    </source>
</evidence>
<dbReference type="NCBIfam" id="TIGR00071">
    <property type="entry name" value="hisT_truA"/>
    <property type="match status" value="1"/>
</dbReference>
<comment type="subunit">
    <text evidence="4">Homodimer.</text>
</comment>
<dbReference type="InterPro" id="IPR020097">
    <property type="entry name" value="PsdUridine_synth_TruA_a/b_dom"/>
</dbReference>
<comment type="similarity">
    <text evidence="1 4 7">Belongs to the tRNA pseudouridine synthase TruA family.</text>
</comment>
<dbReference type="GO" id="GO:0031119">
    <property type="term" value="P:tRNA pseudouridine synthesis"/>
    <property type="evidence" value="ECO:0007669"/>
    <property type="project" value="UniProtKB-UniRule"/>
</dbReference>
<dbReference type="PANTHER" id="PTHR11142:SF0">
    <property type="entry name" value="TRNA PSEUDOURIDINE SYNTHASE-LIKE 1"/>
    <property type="match status" value="1"/>
</dbReference>
<dbReference type="InterPro" id="IPR001406">
    <property type="entry name" value="PsdUridine_synth_TruA"/>
</dbReference>
<dbReference type="SUPFAM" id="SSF55120">
    <property type="entry name" value="Pseudouridine synthase"/>
    <property type="match status" value="1"/>
</dbReference>
<comment type="caution">
    <text evidence="4">Lacks conserved residue(s) required for the propagation of feature annotation.</text>
</comment>
<dbReference type="AlphaFoldDB" id="A0A1M4WP67"/>
<feature type="binding site" evidence="4 6">
    <location>
        <position position="123"/>
    </location>
    <ligand>
        <name>substrate</name>
    </ligand>
</feature>
<dbReference type="OrthoDB" id="9811823at2"/>
<dbReference type="EC" id="5.4.99.12" evidence="4"/>